<organism evidence="1">
    <name type="scientific">Anopheles aquasalis</name>
    <name type="common">Malaria mosquito</name>
    <dbReference type="NCBI Taxonomy" id="42839"/>
    <lineage>
        <taxon>Eukaryota</taxon>
        <taxon>Metazoa</taxon>
        <taxon>Ecdysozoa</taxon>
        <taxon>Arthropoda</taxon>
        <taxon>Hexapoda</taxon>
        <taxon>Insecta</taxon>
        <taxon>Pterygota</taxon>
        <taxon>Neoptera</taxon>
        <taxon>Endopterygota</taxon>
        <taxon>Diptera</taxon>
        <taxon>Nematocera</taxon>
        <taxon>Culicoidea</taxon>
        <taxon>Culicidae</taxon>
        <taxon>Anophelinae</taxon>
        <taxon>Anopheles</taxon>
    </lineage>
</organism>
<accession>T1DL49</accession>
<proteinExistence type="evidence at transcript level"/>
<protein>
    <submittedName>
        <fullName evidence="1">Uncharacterized protein</fullName>
    </submittedName>
</protein>
<evidence type="ECO:0000313" key="1">
    <source>
        <dbReference type="EMBL" id="JAB00975.1"/>
    </source>
</evidence>
<name>T1DL49_ANOAQ</name>
<sequence length="322" mass="35376">IVCSKAEICSSFARAQTQQSRSEGGEGGSSSVGIRFAKKKLAGRLSMENGNVVHDRRLWDGTVKPLKPSYRGSSGTRRGCWCSSRDFADPSLPFPTQALILTVSHSLFLSLSLPLSPSISLSLSFSIDNGTLVAAAHDLHNAARGGEMTTKLVGVECVCLCVFGGRGGGNNSIRCETVRLRIRQPWNALVIRVFLLIAQIVERQFVLVLAVAEHLHEVHLVRTTVLIAGVLIFPSVEIDLQPVRLGVLLQEPGPVRILRFRLGDHKLDAPLDVFHRHLLGVDFAEEVDVQLVFLALRHANASEHHRIIGEFVYRLAALYVER</sequence>
<reference evidence="1" key="1">
    <citation type="submission" date="2013-07" db="EMBL/GenBank/DDBJ databases">
        <title>Transcriptome sequencing and developmental regulation of gene expression in Anopheles aquasalis.</title>
        <authorList>
            <consortium name="Brazilian Malaria Network (MCT/CNPq/MS/SCTIE/DECIT/PRONEX 555648/2009-5) and Research Network on Bioactive Molecules from Arthropod Vectors (NAP-MOBIARVE"/>
            <consortium name="University of Sao Paulo)"/>
            <person name="Marinotti O."/>
            <person name="Ribeiro J.M.C."/>
            <person name="Costa-da-Silva A.L."/>
            <person name="Silva M.C.P."/>
            <person name="Lopes A.R."/>
            <person name="Barros M.S."/>
            <person name="Sa-Nunes A."/>
            <person name="Konjin B.B."/>
            <person name="Carvalho E."/>
            <person name="Suesdek L."/>
            <person name="Silva-Neto M.A.C."/>
            <person name="Capurro M.L."/>
        </authorList>
    </citation>
    <scope>NUCLEOTIDE SEQUENCE</scope>
    <source>
        <tissue evidence="1">Whole body</tissue>
    </source>
</reference>
<dbReference type="EMBL" id="GAMD01000616">
    <property type="protein sequence ID" value="JAB00975.1"/>
    <property type="molecule type" value="mRNA"/>
</dbReference>
<feature type="non-terminal residue" evidence="1">
    <location>
        <position position="1"/>
    </location>
</feature>
<dbReference type="AlphaFoldDB" id="T1DL49"/>